<dbReference type="GeneID" id="29119955"/>
<dbReference type="InterPro" id="IPR023214">
    <property type="entry name" value="HAD_sf"/>
</dbReference>
<dbReference type="Proteomes" id="UP000077248">
    <property type="component" value="Unassembled WGS sequence"/>
</dbReference>
<dbReference type="Gene3D" id="3.40.50.1000">
    <property type="entry name" value="HAD superfamily/HAD-like"/>
    <property type="match status" value="1"/>
</dbReference>
<reference evidence="4" key="2">
    <citation type="journal article" date="2019" name="bioRxiv">
        <title>Genomics, evolutionary history and diagnostics of the Alternaria alternata species group including apple and Asian pear pathotypes.</title>
        <authorList>
            <person name="Armitage A.D."/>
            <person name="Cockerton H.M."/>
            <person name="Sreenivasaprasad S."/>
            <person name="Woodhall J.W."/>
            <person name="Lane C.R."/>
            <person name="Harrison R.J."/>
            <person name="Clarkson J.P."/>
        </authorList>
    </citation>
    <scope>NUCLEOTIDE SEQUENCE [LARGE SCALE GENOMIC DNA]</scope>
    <source>
        <strain evidence="4">FERA 1177</strain>
    </source>
</reference>
<dbReference type="VEuPathDB" id="FungiDB:CC77DRAFT_934060"/>
<dbReference type="KEGG" id="aalt:CC77DRAFT_934060"/>
<gene>
    <name evidence="2" type="ORF">AA0117_g7686</name>
    <name evidence="1" type="ORF">CC77DRAFT_934060</name>
</gene>
<dbReference type="PANTHER" id="PTHR28181">
    <property type="entry name" value="UPF0655 PROTEIN YCR015C"/>
    <property type="match status" value="1"/>
</dbReference>
<evidence type="ECO:0008006" key="5">
    <source>
        <dbReference type="Google" id="ProtNLM"/>
    </source>
</evidence>
<sequence length="304" mass="33160">MSTSIKFPANKASPIHWILDWDGTITKKDTLDALVNISAAANPGFPTQDRWNDVSKAYMDDYTATLSQVAPDGKLPTTVSGEKHLLAQMKPVEQRSLHRVSSSGIFAGLTKEAIEAGAKQAIDSRAVEVRSGFLGFSRHIRHDRVDDGLTLLSVNWSRHFIQSCLSASGTVDLPSKSIFSNELENIESGDPSTGAIVPAAPNCESLVMSSGDKLERMERLQELKGQKVYVGDSWTDIECLLAADLGICIRDSPMGSSQAKLAEALTRLGISCLRLKDYKDADEWGVVWASDFAEICDWVESKPT</sequence>
<keyword evidence="3" id="KW-1185">Reference proteome</keyword>
<evidence type="ECO:0000313" key="1">
    <source>
        <dbReference type="EMBL" id="OAG21109.1"/>
    </source>
</evidence>
<reference evidence="2" key="3">
    <citation type="journal article" date="2019" name="J. ISSAAS">
        <title>Genomics, evolutionary history and diagnostics of the Alternaria alternata species group including apple and Asian pear pathotypes.</title>
        <authorList>
            <person name="Armitage A.D."/>
            <person name="Cockerton H.M."/>
            <person name="Sreenivasaprasad S."/>
            <person name="Woodhall J."/>
            <person name="Lane C."/>
            <person name="Harrison R.J."/>
            <person name="Clarkson J.P."/>
        </authorList>
    </citation>
    <scope>NUCLEOTIDE SEQUENCE</scope>
    <source>
        <strain evidence="2">FERA 1177</strain>
    </source>
</reference>
<dbReference type="RefSeq" id="XP_018386530.1">
    <property type="nucleotide sequence ID" value="XM_018534361.1"/>
</dbReference>
<evidence type="ECO:0000313" key="4">
    <source>
        <dbReference type="Proteomes" id="UP000291422"/>
    </source>
</evidence>
<organism evidence="1 3">
    <name type="scientific">Alternaria alternata</name>
    <name type="common">Alternaria rot fungus</name>
    <name type="synonym">Torula alternata</name>
    <dbReference type="NCBI Taxonomy" id="5599"/>
    <lineage>
        <taxon>Eukaryota</taxon>
        <taxon>Fungi</taxon>
        <taxon>Dikarya</taxon>
        <taxon>Ascomycota</taxon>
        <taxon>Pezizomycotina</taxon>
        <taxon>Dothideomycetes</taxon>
        <taxon>Pleosporomycetidae</taxon>
        <taxon>Pleosporales</taxon>
        <taxon>Pleosporineae</taxon>
        <taxon>Pleosporaceae</taxon>
        <taxon>Alternaria</taxon>
        <taxon>Alternaria sect. Alternaria</taxon>
        <taxon>Alternaria alternata complex</taxon>
    </lineage>
</organism>
<dbReference type="EMBL" id="KV441477">
    <property type="protein sequence ID" value="OAG21109.1"/>
    <property type="molecule type" value="Genomic_DNA"/>
</dbReference>
<dbReference type="SUPFAM" id="SSF56784">
    <property type="entry name" value="HAD-like"/>
    <property type="match status" value="1"/>
</dbReference>
<dbReference type="OMA" id="STTDMEC"/>
<evidence type="ECO:0000313" key="2">
    <source>
        <dbReference type="EMBL" id="RYN73448.1"/>
    </source>
</evidence>
<name>A0A177DQT7_ALTAL</name>
<dbReference type="AlphaFoldDB" id="A0A177DQT7"/>
<dbReference type="EMBL" id="PDXD01000021">
    <property type="protein sequence ID" value="RYN73448.1"/>
    <property type="molecule type" value="Genomic_DNA"/>
</dbReference>
<dbReference type="InterPro" id="IPR050849">
    <property type="entry name" value="HAD-like_hydrolase_phosphatase"/>
</dbReference>
<reference evidence="1 3" key="1">
    <citation type="submission" date="2016-05" db="EMBL/GenBank/DDBJ databases">
        <title>Comparative analysis of secretome profiles of manganese(II)-oxidizing ascomycete fungi.</title>
        <authorList>
            <consortium name="DOE Joint Genome Institute"/>
            <person name="Zeiner C.A."/>
            <person name="Purvine S.O."/>
            <person name="Zink E.M."/>
            <person name="Wu S."/>
            <person name="Pasa-Tolic L."/>
            <person name="Chaput D.L."/>
            <person name="Haridas S."/>
            <person name="Grigoriev I.V."/>
            <person name="Santelli C.M."/>
            <person name="Hansel C.M."/>
        </authorList>
    </citation>
    <scope>NUCLEOTIDE SEQUENCE [LARGE SCALE GENOMIC DNA]</scope>
    <source>
        <strain evidence="1 3">SRC1lrK2f</strain>
    </source>
</reference>
<evidence type="ECO:0000313" key="3">
    <source>
        <dbReference type="Proteomes" id="UP000077248"/>
    </source>
</evidence>
<accession>A0A177DQT7</accession>
<proteinExistence type="predicted"/>
<protein>
    <recommendedName>
        <fullName evidence="5">HAD-like protein</fullName>
    </recommendedName>
</protein>
<dbReference type="STRING" id="5599.A0A177DQT7"/>
<dbReference type="InterPro" id="IPR036412">
    <property type="entry name" value="HAD-like_sf"/>
</dbReference>
<dbReference type="Proteomes" id="UP000291422">
    <property type="component" value="Unassembled WGS sequence"/>
</dbReference>
<dbReference type="PANTHER" id="PTHR28181:SF1">
    <property type="entry name" value="COLD TOLERANCE PROTEIN 1"/>
    <property type="match status" value="1"/>
</dbReference>